<organism evidence="1 2">
    <name type="scientific">Cruoricaptor ignavus</name>
    <dbReference type="NCBI Taxonomy" id="1118202"/>
    <lineage>
        <taxon>Bacteria</taxon>
        <taxon>Pseudomonadati</taxon>
        <taxon>Bacteroidota</taxon>
        <taxon>Flavobacteriia</taxon>
        <taxon>Flavobacteriales</taxon>
        <taxon>Weeksellaceae</taxon>
        <taxon>Cruoricaptor</taxon>
    </lineage>
</organism>
<evidence type="ECO:0000313" key="1">
    <source>
        <dbReference type="EMBL" id="QOR73763.1"/>
    </source>
</evidence>
<proteinExistence type="predicted"/>
<evidence type="ECO:0000313" key="2">
    <source>
        <dbReference type="Proteomes" id="UP000593605"/>
    </source>
</evidence>
<accession>A0A7M1T4A2</accession>
<dbReference type="RefSeq" id="WP_193439866.1">
    <property type="nucleotide sequence ID" value="NZ_CP063145.1"/>
</dbReference>
<name>A0A7M1T4A2_9FLAO</name>
<reference evidence="1 2" key="1">
    <citation type="submission" date="2020-10" db="EMBL/GenBank/DDBJ databases">
        <title>Complete genome of Cruoricapor ignavus strain M1214 isolated from the blood culture of a febrile patient.</title>
        <authorList>
            <person name="Guglielmino C.J.D."/>
        </authorList>
    </citation>
    <scope>NUCLEOTIDE SEQUENCE [LARGE SCALE GENOMIC DNA]</scope>
    <source>
        <strain evidence="1 2">M1214</strain>
    </source>
</reference>
<gene>
    <name evidence="1" type="ORF">IMZ16_09670</name>
</gene>
<protein>
    <submittedName>
        <fullName evidence="1">Uncharacterized protein</fullName>
    </submittedName>
</protein>
<dbReference type="KEGG" id="civ:IMZ16_09670"/>
<dbReference type="Proteomes" id="UP000593605">
    <property type="component" value="Chromosome"/>
</dbReference>
<dbReference type="EMBL" id="CP063145">
    <property type="protein sequence ID" value="QOR73763.1"/>
    <property type="molecule type" value="Genomic_DNA"/>
</dbReference>
<dbReference type="AlphaFoldDB" id="A0A7M1T4A2"/>
<sequence>MQANACKSVEVLLGLKALRKLLRGDKAIGQIAFGALSGGIGAELSGGNFWQGAVIGGIVAGLNHAAHRIGNGEDPPGKKYKFPRTKVSFKVDQGAALFIEEDNKRFFDVDIYTVKGTITLDEGVLTISAVGATTTTQVSPYFFGTATVTGSSAYGLSPFSVSLPLYRDYGYTALQSGYQQIGSTTFTLPKGTTHVNVSIKAGYIFNFPGKGVGTPFPPTTSYNYHFGNGSSINQYPLFR</sequence>